<keyword evidence="5" id="KW-1185">Reference proteome</keyword>
<dbReference type="InterPro" id="IPR011993">
    <property type="entry name" value="PH-like_dom_sf"/>
</dbReference>
<gene>
    <name evidence="4" type="ORF">ACJMK2_042821</name>
</gene>
<dbReference type="Proteomes" id="UP001634394">
    <property type="component" value="Unassembled WGS sequence"/>
</dbReference>
<dbReference type="PANTHER" id="PTHR23319">
    <property type="entry name" value="GRAM DOMAIN CONTAINING 1B, ISOFORM E"/>
    <property type="match status" value="1"/>
</dbReference>
<evidence type="ECO:0000259" key="3">
    <source>
        <dbReference type="SMART" id="SM00568"/>
    </source>
</evidence>
<evidence type="ECO:0000313" key="5">
    <source>
        <dbReference type="Proteomes" id="UP001634394"/>
    </source>
</evidence>
<reference evidence="4 5" key="1">
    <citation type="submission" date="2024-11" db="EMBL/GenBank/DDBJ databases">
        <title>Chromosome-level genome assembly of the freshwater bivalve Anodonta woodiana.</title>
        <authorList>
            <person name="Chen X."/>
        </authorList>
    </citation>
    <scope>NUCLEOTIDE SEQUENCE [LARGE SCALE GENOMIC DNA]</scope>
    <source>
        <strain evidence="4">MN2024</strain>
        <tissue evidence="4">Gills</tissue>
    </source>
</reference>
<dbReference type="CDD" id="cd13220">
    <property type="entry name" value="PH-GRAM_GRAMDC"/>
    <property type="match status" value="1"/>
</dbReference>
<sequence length="397" mass="44804">MLSMGESSVSGAKDMAITEESFGRRNSRTEKFHKLFKSVPVQEYPIDYFSCAFQGDILLHGNLYVSQSWFCFYSRIKGRGRLLEIPMDKVITITREKTARFIPNAIGIQRAEAKFVFGSFIARDSTYRFLLGHWKKYQEKAALMLSSLESVNSGSLQVKYRKIESGTSLDQTLEEDCSSDSRVFTDEELSVDSKNNSNKNNNNKSGENDLMMTHSSLNPDGSDLDVCLQSVVLDPHDHSNACPSSKSSDTSPQNPSKQKSGFPYILRCIDCQKSLQALWNCAVKLQRIPRTNLLLAICTVLVMFLLLSAVGLTYKILVLEAKLEAQHIWPQPEESSRSCRNTFGFMPTTHHRTHNYINSVLKANIDMLEEINSSLQHLQNQALKKNQEVCQNELGCS</sequence>
<comment type="caution">
    <text evidence="4">The sequence shown here is derived from an EMBL/GenBank/DDBJ whole genome shotgun (WGS) entry which is preliminary data.</text>
</comment>
<feature type="region of interest" description="Disordered" evidence="1">
    <location>
        <begin position="238"/>
        <end position="258"/>
    </location>
</feature>
<accession>A0ABD3VV07</accession>
<dbReference type="InterPro" id="IPR051482">
    <property type="entry name" value="Cholesterol_transport"/>
</dbReference>
<evidence type="ECO:0000256" key="1">
    <source>
        <dbReference type="SAM" id="MobiDB-lite"/>
    </source>
</evidence>
<name>A0ABD3VV07_SINWO</name>
<feature type="compositionally biased region" description="Polar residues" evidence="1">
    <location>
        <begin position="241"/>
        <end position="258"/>
    </location>
</feature>
<organism evidence="4 5">
    <name type="scientific">Sinanodonta woodiana</name>
    <name type="common">Chinese pond mussel</name>
    <name type="synonym">Anodonta woodiana</name>
    <dbReference type="NCBI Taxonomy" id="1069815"/>
    <lineage>
        <taxon>Eukaryota</taxon>
        <taxon>Metazoa</taxon>
        <taxon>Spiralia</taxon>
        <taxon>Lophotrochozoa</taxon>
        <taxon>Mollusca</taxon>
        <taxon>Bivalvia</taxon>
        <taxon>Autobranchia</taxon>
        <taxon>Heteroconchia</taxon>
        <taxon>Palaeoheterodonta</taxon>
        <taxon>Unionida</taxon>
        <taxon>Unionoidea</taxon>
        <taxon>Unionidae</taxon>
        <taxon>Unioninae</taxon>
        <taxon>Sinanodonta</taxon>
    </lineage>
</organism>
<dbReference type="EMBL" id="JBJQND010000009">
    <property type="protein sequence ID" value="KAL3865431.1"/>
    <property type="molecule type" value="Genomic_DNA"/>
</dbReference>
<feature type="region of interest" description="Disordered" evidence="1">
    <location>
        <begin position="186"/>
        <end position="215"/>
    </location>
</feature>
<dbReference type="Gene3D" id="2.30.29.30">
    <property type="entry name" value="Pleckstrin-homology domain (PH domain)/Phosphotyrosine-binding domain (PTB)"/>
    <property type="match status" value="1"/>
</dbReference>
<dbReference type="InterPro" id="IPR004182">
    <property type="entry name" value="GRAM"/>
</dbReference>
<dbReference type="Pfam" id="PF02893">
    <property type="entry name" value="GRAM"/>
    <property type="match status" value="1"/>
</dbReference>
<keyword evidence="2" id="KW-1133">Transmembrane helix</keyword>
<dbReference type="PANTHER" id="PTHR23319:SF4">
    <property type="entry name" value="GRAM DOMAIN CONTAINING 1B, ISOFORM E"/>
    <property type="match status" value="1"/>
</dbReference>
<dbReference type="GO" id="GO:0043226">
    <property type="term" value="C:organelle"/>
    <property type="evidence" value="ECO:0007669"/>
    <property type="project" value="UniProtKB-ARBA"/>
</dbReference>
<feature type="transmembrane region" description="Helical" evidence="2">
    <location>
        <begin position="293"/>
        <end position="314"/>
    </location>
</feature>
<feature type="compositionally biased region" description="Low complexity" evidence="1">
    <location>
        <begin position="193"/>
        <end position="205"/>
    </location>
</feature>
<keyword evidence="2" id="KW-0812">Transmembrane</keyword>
<feature type="domain" description="GRAM" evidence="3">
    <location>
        <begin position="30"/>
        <end position="97"/>
    </location>
</feature>
<proteinExistence type="predicted"/>
<protein>
    <recommendedName>
        <fullName evidence="3">GRAM domain-containing protein</fullName>
    </recommendedName>
</protein>
<dbReference type="SMART" id="SM00568">
    <property type="entry name" value="GRAM"/>
    <property type="match status" value="1"/>
</dbReference>
<dbReference type="AlphaFoldDB" id="A0ABD3VV07"/>
<evidence type="ECO:0000256" key="2">
    <source>
        <dbReference type="SAM" id="Phobius"/>
    </source>
</evidence>
<evidence type="ECO:0000313" key="4">
    <source>
        <dbReference type="EMBL" id="KAL3865431.1"/>
    </source>
</evidence>
<keyword evidence="2" id="KW-0472">Membrane</keyword>